<feature type="region of interest" description="Disordered" evidence="1">
    <location>
        <begin position="609"/>
        <end position="663"/>
    </location>
</feature>
<feature type="region of interest" description="Disordered" evidence="1">
    <location>
        <begin position="376"/>
        <end position="416"/>
    </location>
</feature>
<dbReference type="PANTHER" id="PTHR15117">
    <property type="entry name" value="ATAXIN 7 RELATED"/>
    <property type="match status" value="1"/>
</dbReference>
<proteinExistence type="predicted"/>
<feature type="compositionally biased region" description="Basic and acidic residues" evidence="1">
    <location>
        <begin position="320"/>
        <end position="342"/>
    </location>
</feature>
<feature type="compositionally biased region" description="Low complexity" evidence="1">
    <location>
        <begin position="57"/>
        <end position="66"/>
    </location>
</feature>
<reference evidence="3 4" key="1">
    <citation type="submission" date="2015-08" db="EMBL/GenBank/DDBJ databases">
        <title>The genome of the Asian arowana (Scleropages formosus).</title>
        <authorList>
            <person name="Tan M.H."/>
            <person name="Gan H.M."/>
            <person name="Croft L.J."/>
            <person name="Austin C.M."/>
        </authorList>
    </citation>
    <scope>NUCLEOTIDE SEQUENCE [LARGE SCALE GENOMIC DNA]</scope>
    <source>
        <strain evidence="3">Aro1</strain>
    </source>
</reference>
<evidence type="ECO:0000259" key="2">
    <source>
        <dbReference type="PROSITE" id="PS51505"/>
    </source>
</evidence>
<feature type="compositionally biased region" description="Polar residues" evidence="1">
    <location>
        <begin position="609"/>
        <end position="646"/>
    </location>
</feature>
<dbReference type="Proteomes" id="UP000034805">
    <property type="component" value="Unassembled WGS sequence"/>
</dbReference>
<dbReference type="InterPro" id="IPR052237">
    <property type="entry name" value="Ataxin-7-like_regulator"/>
</dbReference>
<feature type="compositionally biased region" description="Basic residues" evidence="1">
    <location>
        <begin position="251"/>
        <end position="266"/>
    </location>
</feature>
<name>A0A0P7TXR2_SCLFO</name>
<comment type="caution">
    <text evidence="3">The sequence shown here is derived from an EMBL/GenBank/DDBJ whole genome shotgun (WGS) entry which is preliminary data.</text>
</comment>
<feature type="compositionally biased region" description="Basic and acidic residues" evidence="1">
    <location>
        <begin position="563"/>
        <end position="575"/>
    </location>
</feature>
<evidence type="ECO:0000256" key="1">
    <source>
        <dbReference type="SAM" id="MobiDB-lite"/>
    </source>
</evidence>
<accession>A0A0P7TXR2</accession>
<organism evidence="3 4">
    <name type="scientific">Scleropages formosus</name>
    <name type="common">Asian bonytongue</name>
    <name type="synonym">Osteoglossum formosum</name>
    <dbReference type="NCBI Taxonomy" id="113540"/>
    <lineage>
        <taxon>Eukaryota</taxon>
        <taxon>Metazoa</taxon>
        <taxon>Chordata</taxon>
        <taxon>Craniata</taxon>
        <taxon>Vertebrata</taxon>
        <taxon>Euteleostomi</taxon>
        <taxon>Actinopterygii</taxon>
        <taxon>Neopterygii</taxon>
        <taxon>Teleostei</taxon>
        <taxon>Osteoglossocephala</taxon>
        <taxon>Osteoglossomorpha</taxon>
        <taxon>Osteoglossiformes</taxon>
        <taxon>Osteoglossidae</taxon>
        <taxon>Scleropages</taxon>
    </lineage>
</organism>
<feature type="compositionally biased region" description="Polar residues" evidence="1">
    <location>
        <begin position="351"/>
        <end position="360"/>
    </location>
</feature>
<dbReference type="EMBL" id="JARO02005818">
    <property type="protein sequence ID" value="KPP66182.1"/>
    <property type="molecule type" value="Genomic_DNA"/>
</dbReference>
<dbReference type="Pfam" id="PF08313">
    <property type="entry name" value="SCA7"/>
    <property type="match status" value="1"/>
</dbReference>
<sequence length="781" mass="84878">MKLSRDDMRVFGQCPAHDDFYLVVCNICNQVVKPQGFEMHYAGWRLRVVPLERRHGSPSSPRAPALPRKPRDPLGAGAPGPPFKPFRVPGDPLSSPFGKAPQAAYLTKAPLEKSCVPMPVVSLEKMPHSGKSKAAPARATGPPTSSAMSLKSSVTPPTSHKSHERVVNGRFPTGPACQFDRQPAASPSSVDWRPSVSPSSLDRRPTSFPSPTLAEKRPTASPSSLDRRHPGPSSPLDRRPSAPPSPLDRDRRHHNGTKATKPHGRLSGRVFDPNKHCGVLDPESRKPCTRSLTCKTHSLTHRRAVPGRKKLFDSLLAEHKGRAKEKEAGRNHEQSGRWEAQHSRPAPPRDSLSSASTDCQDSRNTAVLKSRLTFAPSLTNGLGSGPTIDPAPTRLGGDDCSRLSSDDGEMELTEDSERTDCPYMSCHPQPMACCTFRSRLMGRGHYVFDRRWDRMRLVLHCMIEKHVSSQMWKKIPMAAESHRLSTGGLPALQPQGVTGSACLSTTATSVPALSDSVSMATCSAAFPLCGRGSQLSAEDMDSFVAPSPALAPVSTQGKKLRAKSSDPQRLREHPLEALAGLTGGKKGKPPSSCLSSTYTESPVRNFFSPYSTGPPSSSNGVSSFCAKTQLSGRSGPTDSGLMSSHLLQDDRGTSDHTLLSLIPPEGRKRKGTITYGKASKVVRTSDVNSVFRKSTSGLLSSVSESPHNSSLWQGIVLQRGNKTTIRSSREPKWRYEMRIGGVKWKIMDKNTRRCDEGWINVALKSVKWEGALEADEKAAHR</sequence>
<feature type="region of interest" description="Disordered" evidence="1">
    <location>
        <begin position="320"/>
        <end position="360"/>
    </location>
</feature>
<dbReference type="AlphaFoldDB" id="A0A0P7TXR2"/>
<protein>
    <submittedName>
        <fullName evidence="3">Ataxin-7-like protein 1-like</fullName>
    </submittedName>
</protein>
<gene>
    <name evidence="3" type="ORF">Z043_115345</name>
</gene>
<feature type="region of interest" description="Disordered" evidence="1">
    <location>
        <begin position="54"/>
        <end position="92"/>
    </location>
</feature>
<feature type="region of interest" description="Disordered" evidence="1">
    <location>
        <begin position="547"/>
        <end position="597"/>
    </location>
</feature>
<dbReference type="STRING" id="113540.ENSSFOP00015017605"/>
<feature type="region of interest" description="Disordered" evidence="1">
    <location>
        <begin position="126"/>
        <end position="273"/>
    </location>
</feature>
<dbReference type="PROSITE" id="PS51505">
    <property type="entry name" value="SCA7"/>
    <property type="match status" value="1"/>
</dbReference>
<dbReference type="PANTHER" id="PTHR15117:SF9">
    <property type="entry name" value="ATAXIN-7-LIKE PROTEIN 1"/>
    <property type="match status" value="1"/>
</dbReference>
<evidence type="ECO:0000313" key="4">
    <source>
        <dbReference type="Proteomes" id="UP000034805"/>
    </source>
</evidence>
<feature type="compositionally biased region" description="Basic and acidic residues" evidence="1">
    <location>
        <begin position="396"/>
        <end position="405"/>
    </location>
</feature>
<dbReference type="InterPro" id="IPR013243">
    <property type="entry name" value="SCA7_dom"/>
</dbReference>
<dbReference type="Gene3D" id="6.10.140.670">
    <property type="match status" value="1"/>
</dbReference>
<feature type="domain" description="SCA7" evidence="2">
    <location>
        <begin position="264"/>
        <end position="331"/>
    </location>
</feature>
<evidence type="ECO:0000313" key="3">
    <source>
        <dbReference type="EMBL" id="KPP66182.1"/>
    </source>
</evidence>
<feature type="compositionally biased region" description="Polar residues" evidence="1">
    <location>
        <begin position="142"/>
        <end position="159"/>
    </location>
</feature>